<dbReference type="AlphaFoldDB" id="A0A484B847"/>
<evidence type="ECO:0000313" key="1">
    <source>
        <dbReference type="EMBL" id="TDG44814.1"/>
    </source>
</evidence>
<gene>
    <name evidence="1" type="ORF">AWZ03_008788</name>
</gene>
<dbReference type="EMBL" id="LSRL02000094">
    <property type="protein sequence ID" value="TDG44814.1"/>
    <property type="molecule type" value="Genomic_DNA"/>
</dbReference>
<sequence>MLRGKPRPDLELVLELGTASLRLCHCQRACNILRHNWIAKKKTVKKKKQKKQMHWQKTPIQNLPQLNCGQNIVGLQCKHDRYLE</sequence>
<dbReference type="Proteomes" id="UP000295192">
    <property type="component" value="Unassembled WGS sequence"/>
</dbReference>
<reference evidence="1 2" key="1">
    <citation type="journal article" date="2019" name="J. Hered.">
        <title>An Improved Genome Assembly for Drosophila navojoa, the Basal Species in the mojavensis Cluster.</title>
        <authorList>
            <person name="Vanderlinde T."/>
            <person name="Dupim E.G."/>
            <person name="Nazario-Yepiz N.O."/>
            <person name="Carvalho A.B."/>
        </authorList>
    </citation>
    <scope>NUCLEOTIDE SEQUENCE [LARGE SCALE GENOMIC DNA]</scope>
    <source>
        <strain evidence="1">Navoj_Jal97</strain>
        <tissue evidence="1">Whole organism</tissue>
    </source>
</reference>
<evidence type="ECO:0000313" key="2">
    <source>
        <dbReference type="Proteomes" id="UP000295192"/>
    </source>
</evidence>
<organism evidence="1 2">
    <name type="scientific">Drosophila navojoa</name>
    <name type="common">Fruit fly</name>
    <dbReference type="NCBI Taxonomy" id="7232"/>
    <lineage>
        <taxon>Eukaryota</taxon>
        <taxon>Metazoa</taxon>
        <taxon>Ecdysozoa</taxon>
        <taxon>Arthropoda</taxon>
        <taxon>Hexapoda</taxon>
        <taxon>Insecta</taxon>
        <taxon>Pterygota</taxon>
        <taxon>Neoptera</taxon>
        <taxon>Endopterygota</taxon>
        <taxon>Diptera</taxon>
        <taxon>Brachycera</taxon>
        <taxon>Muscomorpha</taxon>
        <taxon>Ephydroidea</taxon>
        <taxon>Drosophilidae</taxon>
        <taxon>Drosophila</taxon>
    </lineage>
</organism>
<accession>A0A484B847</accession>
<protein>
    <submittedName>
        <fullName evidence="1">Uncharacterized protein</fullName>
    </submittedName>
</protein>
<name>A0A484B847_DRONA</name>
<keyword evidence="2" id="KW-1185">Reference proteome</keyword>
<proteinExistence type="predicted"/>
<comment type="caution">
    <text evidence="1">The sequence shown here is derived from an EMBL/GenBank/DDBJ whole genome shotgun (WGS) entry which is preliminary data.</text>
</comment>